<dbReference type="Gene3D" id="1.10.10.1070">
    <property type="entry name" value="Zinc finger, BED domain-containing"/>
    <property type="match status" value="1"/>
</dbReference>
<dbReference type="PANTHER" id="PTHR46481:SF10">
    <property type="entry name" value="ZINC FINGER BED DOMAIN-CONTAINING PROTEIN 39"/>
    <property type="match status" value="1"/>
</dbReference>
<dbReference type="Pfam" id="PF02892">
    <property type="entry name" value="zf-BED"/>
    <property type="match status" value="1"/>
</dbReference>
<evidence type="ECO:0000256" key="8">
    <source>
        <dbReference type="ARBA" id="ARBA00023242"/>
    </source>
</evidence>
<dbReference type="SUPFAM" id="SSF140996">
    <property type="entry name" value="Hermes dimerisation domain"/>
    <property type="match status" value="1"/>
</dbReference>
<dbReference type="GeneID" id="107197888"/>
<keyword evidence="3" id="KW-0863">Zinc-finger</keyword>
<keyword evidence="2" id="KW-0479">Metal-binding</keyword>
<dbReference type="InterPro" id="IPR036236">
    <property type="entry name" value="Znf_C2H2_sf"/>
</dbReference>
<dbReference type="InterPro" id="IPR012337">
    <property type="entry name" value="RNaseH-like_sf"/>
</dbReference>
<name>A0A8B9KU66_ASTMX</name>
<dbReference type="InterPro" id="IPR052035">
    <property type="entry name" value="ZnF_BED_domain_contain"/>
</dbReference>
<proteinExistence type="predicted"/>
<dbReference type="AlphaFoldDB" id="A0A8B9KU66"/>
<evidence type="ECO:0000256" key="3">
    <source>
        <dbReference type="ARBA" id="ARBA00022771"/>
    </source>
</evidence>
<accession>A0A8B9KU66</accession>
<evidence type="ECO:0000256" key="2">
    <source>
        <dbReference type="ARBA" id="ARBA00022723"/>
    </source>
</evidence>
<keyword evidence="8" id="KW-0539">Nucleus</keyword>
<dbReference type="Ensembl" id="ENSAMXT00005044480.1">
    <property type="protein sequence ID" value="ENSAMXP00005040847.1"/>
    <property type="gene ID" value="ENSAMXG00005019137.1"/>
</dbReference>
<keyword evidence="5" id="KW-0805">Transcription regulation</keyword>
<evidence type="ECO:0000259" key="9">
    <source>
        <dbReference type="Pfam" id="PF02892"/>
    </source>
</evidence>
<feature type="domain" description="HAT C-terminal dimerisation" evidence="10">
    <location>
        <begin position="510"/>
        <end position="589"/>
    </location>
</feature>
<dbReference type="GO" id="GO:0003677">
    <property type="term" value="F:DNA binding"/>
    <property type="evidence" value="ECO:0007669"/>
    <property type="project" value="UniProtKB-KW"/>
</dbReference>
<keyword evidence="4" id="KW-0862">Zinc</keyword>
<keyword evidence="7" id="KW-0804">Transcription</keyword>
<dbReference type="GO" id="GO:0005634">
    <property type="term" value="C:nucleus"/>
    <property type="evidence" value="ECO:0007669"/>
    <property type="project" value="UniProtKB-SubCell"/>
</dbReference>
<evidence type="ECO:0000256" key="4">
    <source>
        <dbReference type="ARBA" id="ARBA00022833"/>
    </source>
</evidence>
<dbReference type="PANTHER" id="PTHR46481">
    <property type="entry name" value="ZINC FINGER BED DOMAIN-CONTAINING PROTEIN 4"/>
    <property type="match status" value="1"/>
</dbReference>
<reference evidence="11" key="1">
    <citation type="submission" date="2025-08" db="UniProtKB">
        <authorList>
            <consortium name="Ensembl"/>
        </authorList>
    </citation>
    <scope>IDENTIFICATION</scope>
</reference>
<dbReference type="InterPro" id="IPR003656">
    <property type="entry name" value="Znf_BED"/>
</dbReference>
<evidence type="ECO:0000259" key="10">
    <source>
        <dbReference type="Pfam" id="PF05699"/>
    </source>
</evidence>
<dbReference type="Proteomes" id="UP000694621">
    <property type="component" value="Unplaced"/>
</dbReference>
<organism evidence="11 12">
    <name type="scientific">Astyanax mexicanus</name>
    <name type="common">Blind cave fish</name>
    <name type="synonym">Astyanax fasciatus mexicanus</name>
    <dbReference type="NCBI Taxonomy" id="7994"/>
    <lineage>
        <taxon>Eukaryota</taxon>
        <taxon>Metazoa</taxon>
        <taxon>Chordata</taxon>
        <taxon>Craniata</taxon>
        <taxon>Vertebrata</taxon>
        <taxon>Euteleostomi</taxon>
        <taxon>Actinopterygii</taxon>
        <taxon>Neopterygii</taxon>
        <taxon>Teleostei</taxon>
        <taxon>Ostariophysi</taxon>
        <taxon>Characiformes</taxon>
        <taxon>Characoidei</taxon>
        <taxon>Acestrorhamphidae</taxon>
        <taxon>Acestrorhamphinae</taxon>
        <taxon>Astyanax</taxon>
    </lineage>
</organism>
<evidence type="ECO:0000256" key="6">
    <source>
        <dbReference type="ARBA" id="ARBA00023125"/>
    </source>
</evidence>
<evidence type="ECO:0000256" key="5">
    <source>
        <dbReference type="ARBA" id="ARBA00023015"/>
    </source>
</evidence>
<evidence type="ECO:0000313" key="11">
    <source>
        <dbReference type="Ensembl" id="ENSAMXP00005040847.1"/>
    </source>
</evidence>
<evidence type="ECO:0000313" key="12">
    <source>
        <dbReference type="Proteomes" id="UP000694621"/>
    </source>
</evidence>
<dbReference type="Pfam" id="PF05699">
    <property type="entry name" value="Dimer_Tnp_hAT"/>
    <property type="match status" value="1"/>
</dbReference>
<feature type="domain" description="BED-type" evidence="9">
    <location>
        <begin position="30"/>
        <end position="58"/>
    </location>
</feature>
<dbReference type="SUPFAM" id="SSF57667">
    <property type="entry name" value="beta-beta-alpha zinc fingers"/>
    <property type="match status" value="1"/>
</dbReference>
<dbReference type="SUPFAM" id="SSF53098">
    <property type="entry name" value="Ribonuclease H-like"/>
    <property type="match status" value="1"/>
</dbReference>
<evidence type="ECO:0000256" key="7">
    <source>
        <dbReference type="ARBA" id="ARBA00023163"/>
    </source>
</evidence>
<dbReference type="GO" id="GO:0008270">
    <property type="term" value="F:zinc ion binding"/>
    <property type="evidence" value="ECO:0007669"/>
    <property type="project" value="UniProtKB-KW"/>
</dbReference>
<comment type="subcellular location">
    <subcellularLocation>
        <location evidence="1">Nucleus</location>
    </subcellularLocation>
</comment>
<evidence type="ECO:0000256" key="1">
    <source>
        <dbReference type="ARBA" id="ARBA00004123"/>
    </source>
</evidence>
<keyword evidence="6" id="KW-0238">DNA-binding</keyword>
<dbReference type="GO" id="GO:0009791">
    <property type="term" value="P:post-embryonic development"/>
    <property type="evidence" value="ECO:0007669"/>
    <property type="project" value="UniProtKB-ARBA"/>
</dbReference>
<dbReference type="KEGG" id="amex:107197888"/>
<dbReference type="InterPro" id="IPR008906">
    <property type="entry name" value="HATC_C_dom"/>
</dbReference>
<protein>
    <submittedName>
        <fullName evidence="11">Zinc finger BED domain-containing protein 1-like</fullName>
    </submittedName>
</protein>
<sequence>MMEGNGTAVPGPLNGAFSFRTNPDGTVNKSTVLCVFCNKEFSFHRSTSSLKYHLNAKHFIVKQEVQDYTAHYATANSQARLELSQNTLDQTSTRRRSRYTSDQLTNCIAKWIAMDCRPVSVVEDRGLAEVLQVASTKADYRPPSRSTIVSKIQQLYDTEKTTQLVVVAGAEYTALIGDQWTSASNHTHLGVTAHFIDSEWNRQAVVLTVRETVVDACTDVFLSVAEEWGVQHITTVCTDGSLNMHDSMDAASKRLSRYEHLPCTAHMLHRSITACLADSGFSDPLLKCRRIVHHFKHSPANTEELHQHQAQLWQQKEHLIQDVPTRWNSTLAMISCLLKNQDAIIATLNQQKHKLDMLTASDWDKLKRLETLLEPCRYVTELLGGETYVSCSVVLPALCHLYRTMEASQEDPAFVERFKTAFKKDLSEQQTNINNRWLRIASALDPRFKDLKFLPKGEREEVWTRLEVLLQEESSRTNLKQEEPAKKRSLLLLASDSDSDDDMMGLNGPLNRYKAEPNICMEACPLQWWSTHAGAHQELSVLARKYLASPATSVPCERLFSVKGSTVQKKREALDSENVDQIYCLSNWLRDE</sequence>
<dbReference type="GO" id="GO:0046983">
    <property type="term" value="F:protein dimerization activity"/>
    <property type="evidence" value="ECO:0007669"/>
    <property type="project" value="InterPro"/>
</dbReference>